<proteinExistence type="predicted"/>
<dbReference type="OrthoDB" id="5902365at2"/>
<dbReference type="AlphaFoldDB" id="A0A1C3EF16"/>
<dbReference type="STRING" id="1080227.A8L45_15200"/>
<sequence>MIKVETKQAGFTLIEMVVVIVLLGILAVTAVPKFLNLSKDANEGSLEGLAAAVKDEVSLIHAEAIIQGEAGSEVHEVKIGGRKGFVACGYPWGRDGMELLAKNIEGLENWSVEQKGADYIEFYSDTNPKRRVVYTPLTAEQYVVQCRAVPKVDIVDCDP</sequence>
<organism evidence="2 3">
    <name type="scientific">Veronia pacifica</name>
    <dbReference type="NCBI Taxonomy" id="1080227"/>
    <lineage>
        <taxon>Bacteria</taxon>
        <taxon>Pseudomonadati</taxon>
        <taxon>Pseudomonadota</taxon>
        <taxon>Gammaproteobacteria</taxon>
        <taxon>Vibrionales</taxon>
        <taxon>Vibrionaceae</taxon>
        <taxon>Veronia</taxon>
    </lineage>
</organism>
<evidence type="ECO:0008006" key="4">
    <source>
        <dbReference type="Google" id="ProtNLM"/>
    </source>
</evidence>
<dbReference type="NCBIfam" id="TIGR02532">
    <property type="entry name" value="IV_pilin_GFxxxE"/>
    <property type="match status" value="1"/>
</dbReference>
<dbReference type="InterPro" id="IPR012902">
    <property type="entry name" value="N_methyl_site"/>
</dbReference>
<protein>
    <recommendedName>
        <fullName evidence="4">MSHA biogenesis protein MshA</fullName>
    </recommendedName>
</protein>
<accession>A0A1C3EF16</accession>
<gene>
    <name evidence="2" type="ORF">A8L45_15200</name>
</gene>
<dbReference type="EMBL" id="LYBM01000029">
    <property type="protein sequence ID" value="ODA31836.1"/>
    <property type="molecule type" value="Genomic_DNA"/>
</dbReference>
<dbReference type="RefSeq" id="WP_068903764.1">
    <property type="nucleotide sequence ID" value="NZ_JBHUIF010000004.1"/>
</dbReference>
<dbReference type="SUPFAM" id="SSF54523">
    <property type="entry name" value="Pili subunits"/>
    <property type="match status" value="1"/>
</dbReference>
<evidence type="ECO:0000313" key="3">
    <source>
        <dbReference type="Proteomes" id="UP000094936"/>
    </source>
</evidence>
<keyword evidence="1" id="KW-0472">Membrane</keyword>
<keyword evidence="3" id="KW-1185">Reference proteome</keyword>
<name>A0A1C3EF16_9GAMM</name>
<dbReference type="InterPro" id="IPR045584">
    <property type="entry name" value="Pilin-like"/>
</dbReference>
<dbReference type="PROSITE" id="PS00409">
    <property type="entry name" value="PROKAR_NTER_METHYL"/>
    <property type="match status" value="1"/>
</dbReference>
<dbReference type="Pfam" id="PF07963">
    <property type="entry name" value="N_methyl"/>
    <property type="match status" value="1"/>
</dbReference>
<evidence type="ECO:0000313" key="2">
    <source>
        <dbReference type="EMBL" id="ODA31836.1"/>
    </source>
</evidence>
<evidence type="ECO:0000256" key="1">
    <source>
        <dbReference type="SAM" id="Phobius"/>
    </source>
</evidence>
<dbReference type="Proteomes" id="UP000094936">
    <property type="component" value="Unassembled WGS sequence"/>
</dbReference>
<keyword evidence="1" id="KW-1133">Transmembrane helix</keyword>
<reference evidence="2 3" key="1">
    <citation type="submission" date="2016-05" db="EMBL/GenBank/DDBJ databases">
        <title>Genomic Taxonomy of the Vibrionaceae.</title>
        <authorList>
            <person name="Gomez-Gil B."/>
            <person name="Enciso-Ibarra J."/>
        </authorList>
    </citation>
    <scope>NUCLEOTIDE SEQUENCE [LARGE SCALE GENOMIC DNA]</scope>
    <source>
        <strain evidence="2 3">CAIM 1920</strain>
    </source>
</reference>
<keyword evidence="1" id="KW-0812">Transmembrane</keyword>
<dbReference type="Gene3D" id="3.30.700.10">
    <property type="entry name" value="Glycoprotein, Type 4 Pilin"/>
    <property type="match status" value="1"/>
</dbReference>
<comment type="caution">
    <text evidence="2">The sequence shown here is derived from an EMBL/GenBank/DDBJ whole genome shotgun (WGS) entry which is preliminary data.</text>
</comment>
<feature type="transmembrane region" description="Helical" evidence="1">
    <location>
        <begin position="12"/>
        <end position="31"/>
    </location>
</feature>